<dbReference type="PANTHER" id="PTHR42709">
    <property type="entry name" value="ALKALINE PHOSPHATASE LIKE PROTEIN"/>
    <property type="match status" value="1"/>
</dbReference>
<feature type="transmembrane region" description="Helical" evidence="1">
    <location>
        <begin position="57"/>
        <end position="80"/>
    </location>
</feature>
<protein>
    <submittedName>
        <fullName evidence="2">FIG139438: lipoprotein B</fullName>
    </submittedName>
</protein>
<keyword evidence="1" id="KW-0812">Transmembrane</keyword>
<feature type="transmembrane region" description="Helical" evidence="1">
    <location>
        <begin position="20"/>
        <end position="50"/>
    </location>
</feature>
<feature type="transmembrane region" description="Helical" evidence="1">
    <location>
        <begin position="181"/>
        <end position="203"/>
    </location>
</feature>
<dbReference type="EMBL" id="UOGD01000079">
    <property type="protein sequence ID" value="VAX17453.1"/>
    <property type="molecule type" value="Genomic_DNA"/>
</dbReference>
<keyword evidence="2" id="KW-0449">Lipoprotein</keyword>
<evidence type="ECO:0000256" key="1">
    <source>
        <dbReference type="SAM" id="Phobius"/>
    </source>
</evidence>
<feature type="transmembrane region" description="Helical" evidence="1">
    <location>
        <begin position="116"/>
        <end position="134"/>
    </location>
</feature>
<dbReference type="PANTHER" id="PTHR42709:SF11">
    <property type="entry name" value="DEDA FAMILY PROTEIN"/>
    <property type="match status" value="1"/>
</dbReference>
<sequence>MKFIRQLYDWMLHWAETPYGAIALFLLAFAEASFFPIPPDALLIALVLGARKKAFKFAAISTVGSVTGALLGYSIGYYVWWGVQGEFSPFAIFFFNNIPGLTEKIFFDVQSLYDKWNFWIIFTAGFTPIPYKVFTITAGAFNINIFMFIIASIISRAGRFFLVAFLIWKFGDPITKFIDKYFNWLAIAFTVLLIGGFVAINYMF</sequence>
<accession>A0A3B1BYR3</accession>
<organism evidence="2">
    <name type="scientific">hydrothermal vent metagenome</name>
    <dbReference type="NCBI Taxonomy" id="652676"/>
    <lineage>
        <taxon>unclassified sequences</taxon>
        <taxon>metagenomes</taxon>
        <taxon>ecological metagenomes</taxon>
    </lineage>
</organism>
<reference evidence="2" key="1">
    <citation type="submission" date="2018-06" db="EMBL/GenBank/DDBJ databases">
        <authorList>
            <person name="Zhirakovskaya E."/>
        </authorList>
    </citation>
    <scope>NUCLEOTIDE SEQUENCE</scope>
</reference>
<keyword evidence="1" id="KW-0472">Membrane</keyword>
<name>A0A3B1BYR3_9ZZZZ</name>
<evidence type="ECO:0000313" key="2">
    <source>
        <dbReference type="EMBL" id="VAX17453.1"/>
    </source>
</evidence>
<proteinExistence type="predicted"/>
<keyword evidence="1" id="KW-1133">Transmembrane helix</keyword>
<dbReference type="InterPro" id="IPR051311">
    <property type="entry name" value="DedA_domain"/>
</dbReference>
<feature type="transmembrane region" description="Helical" evidence="1">
    <location>
        <begin position="146"/>
        <end position="169"/>
    </location>
</feature>
<dbReference type="GO" id="GO:0005886">
    <property type="term" value="C:plasma membrane"/>
    <property type="evidence" value="ECO:0007669"/>
    <property type="project" value="TreeGrafter"/>
</dbReference>
<dbReference type="AlphaFoldDB" id="A0A3B1BYR3"/>
<gene>
    <name evidence="2" type="ORF">MNBD_IGNAVI01-1289</name>
</gene>